<dbReference type="InterPro" id="IPR007140">
    <property type="entry name" value="DUF350"/>
</dbReference>
<protein>
    <recommendedName>
        <fullName evidence="10">DUF350 domain-containing protein</fullName>
    </recommendedName>
</protein>
<keyword evidence="9" id="KW-1185">Reference proteome</keyword>
<dbReference type="Pfam" id="PF03994">
    <property type="entry name" value="DUF350"/>
    <property type="match status" value="1"/>
</dbReference>
<evidence type="ECO:0000256" key="2">
    <source>
        <dbReference type="ARBA" id="ARBA00005779"/>
    </source>
</evidence>
<evidence type="ECO:0000256" key="4">
    <source>
        <dbReference type="ARBA" id="ARBA00022692"/>
    </source>
</evidence>
<reference evidence="8 9" key="2">
    <citation type="submission" date="2018-06" db="EMBL/GenBank/DDBJ databases">
        <authorList>
            <person name="Zhirakovskaya E."/>
        </authorList>
    </citation>
    <scope>NUCLEOTIDE SEQUENCE [LARGE SCALE GENOMIC DNA]</scope>
    <source>
        <strain evidence="8 9">FBKL4.011</strain>
    </source>
</reference>
<evidence type="ECO:0000256" key="5">
    <source>
        <dbReference type="ARBA" id="ARBA00022989"/>
    </source>
</evidence>
<keyword evidence="5 7" id="KW-1133">Transmembrane helix</keyword>
<gene>
    <name evidence="8" type="ORF">DL897_09475</name>
</gene>
<feature type="transmembrane region" description="Helical" evidence="7">
    <location>
        <begin position="120"/>
        <end position="142"/>
    </location>
</feature>
<evidence type="ECO:0000256" key="3">
    <source>
        <dbReference type="ARBA" id="ARBA00022475"/>
    </source>
</evidence>
<evidence type="ECO:0008006" key="10">
    <source>
        <dbReference type="Google" id="ProtNLM"/>
    </source>
</evidence>
<comment type="similarity">
    <text evidence="2">Belongs to the UPF0719 family.</text>
</comment>
<keyword evidence="3" id="KW-1003">Cell membrane</keyword>
<evidence type="ECO:0000256" key="6">
    <source>
        <dbReference type="ARBA" id="ARBA00023136"/>
    </source>
</evidence>
<feature type="transmembrane region" description="Helical" evidence="7">
    <location>
        <begin position="92"/>
        <end position="114"/>
    </location>
</feature>
<comment type="subcellular location">
    <subcellularLocation>
        <location evidence="1">Cell membrane</location>
        <topology evidence="1">Multi-pass membrane protein</topology>
    </subcellularLocation>
</comment>
<feature type="transmembrane region" description="Helical" evidence="7">
    <location>
        <begin position="47"/>
        <end position="71"/>
    </location>
</feature>
<proteinExistence type="inferred from homology"/>
<dbReference type="GO" id="GO:0005886">
    <property type="term" value="C:plasma membrane"/>
    <property type="evidence" value="ECO:0007669"/>
    <property type="project" value="UniProtKB-SubCell"/>
</dbReference>
<evidence type="ECO:0000256" key="1">
    <source>
        <dbReference type="ARBA" id="ARBA00004651"/>
    </source>
</evidence>
<evidence type="ECO:0000313" key="8">
    <source>
        <dbReference type="EMBL" id="RAL24529.1"/>
    </source>
</evidence>
<comment type="caution">
    <text evidence="8">The sequence shown here is derived from an EMBL/GenBank/DDBJ whole genome shotgun (WGS) entry which is preliminary data.</text>
</comment>
<sequence>MDMLRPLLHVLTKKLQEITLITYLWLWIDEEALVMTIWGAVMNASIGFVFVLLLLSLGIILFSYLTPYSTFQLMKEGSNLNHPHKVAQAKAVAYELSGKMVGIGIILFCSIFNMHSLKKMVFWGLLGIFLELIIYYLFILCAPMKVASEIEKGNIAIAHLSSQICVASGLLIGSFASLS</sequence>
<keyword evidence="6 7" id="KW-0472">Membrane</keyword>
<keyword evidence="4 7" id="KW-0812">Transmembrane</keyword>
<reference evidence="8 9" key="1">
    <citation type="submission" date="2018-06" db="EMBL/GenBank/DDBJ databases">
        <title>Thermoflavimicrobium daqus sp. nov., a thermophilic microbe isolated from Moutai-flavour Daqu.</title>
        <authorList>
            <person name="Wang X."/>
            <person name="Zhou H."/>
        </authorList>
    </citation>
    <scope>NUCLEOTIDE SEQUENCE [LARGE SCALE GENOMIC DNA]</scope>
    <source>
        <strain evidence="8 9">FBKL4.011</strain>
    </source>
</reference>
<dbReference type="EMBL" id="QJKK01000004">
    <property type="protein sequence ID" value="RAL24529.1"/>
    <property type="molecule type" value="Genomic_DNA"/>
</dbReference>
<feature type="transmembrane region" description="Helical" evidence="7">
    <location>
        <begin position="154"/>
        <end position="176"/>
    </location>
</feature>
<dbReference type="OrthoDB" id="1683095at2"/>
<accession>A0A364K5J1</accession>
<dbReference type="PANTHER" id="PTHR40043">
    <property type="entry name" value="UPF0719 INNER MEMBRANE PROTEIN YJFL"/>
    <property type="match status" value="1"/>
</dbReference>
<dbReference type="Proteomes" id="UP000251213">
    <property type="component" value="Unassembled WGS sequence"/>
</dbReference>
<organism evidence="8 9">
    <name type="scientific">Thermoflavimicrobium daqui</name>
    <dbReference type="NCBI Taxonomy" id="2137476"/>
    <lineage>
        <taxon>Bacteria</taxon>
        <taxon>Bacillati</taxon>
        <taxon>Bacillota</taxon>
        <taxon>Bacilli</taxon>
        <taxon>Bacillales</taxon>
        <taxon>Thermoactinomycetaceae</taxon>
        <taxon>Thermoflavimicrobium</taxon>
    </lineage>
</organism>
<name>A0A364K5J1_9BACL</name>
<evidence type="ECO:0000256" key="7">
    <source>
        <dbReference type="SAM" id="Phobius"/>
    </source>
</evidence>
<evidence type="ECO:0000313" key="9">
    <source>
        <dbReference type="Proteomes" id="UP000251213"/>
    </source>
</evidence>
<dbReference type="AlphaFoldDB" id="A0A364K5J1"/>
<feature type="transmembrane region" description="Helical" evidence="7">
    <location>
        <begin position="20"/>
        <end position="41"/>
    </location>
</feature>
<dbReference type="PANTHER" id="PTHR40043:SF1">
    <property type="entry name" value="UPF0719 INNER MEMBRANE PROTEIN YJFL"/>
    <property type="match status" value="1"/>
</dbReference>